<feature type="non-terminal residue" evidence="2">
    <location>
        <position position="435"/>
    </location>
</feature>
<sequence>QTPQVFNTTETNDIKNKEPTTAHATRGSNEEIVTATSKLPADKVSLISTQTPQVFNTTETNDIKNKEPTTAHATRGSNEEIVTATSKLPADKVSLISSKTPQVFSTTETNDVSNITTAESETTVPHVETATESSELPTKNAIIPIHPPPVLNTTETNIINNETNTGNTNDDVEQSDAPADDTTVMSIPTGNLLNTTDDTIAFNKTNGIDEQNATSNSTPLSIYLQKNNSDNDGTGGINATAPQHKEGLDNSENFTLPSNPMPFKKNCTKSDDLKCDLLSDNEEQSLVITRSIDPGPVSQRKGANKSEYGTQGTVGKEAVHFENDTIKEVPRLINKYTEISTPSMTLNSVQTHEITLKEVPKNTNLHKLMSKAFNDTRDEEGIDLAEMSQVNETNNPLNISKIGPSVSEKLQPENFDQASTITKPLNSTNNIFKET</sequence>
<evidence type="ECO:0000256" key="1">
    <source>
        <dbReference type="SAM" id="MobiDB-lite"/>
    </source>
</evidence>
<feature type="region of interest" description="Disordered" evidence="1">
    <location>
        <begin position="163"/>
        <end position="190"/>
    </location>
</feature>
<organism evidence="2">
    <name type="scientific">Cuerna arida</name>
    <dbReference type="NCBI Taxonomy" id="1464854"/>
    <lineage>
        <taxon>Eukaryota</taxon>
        <taxon>Metazoa</taxon>
        <taxon>Ecdysozoa</taxon>
        <taxon>Arthropoda</taxon>
        <taxon>Hexapoda</taxon>
        <taxon>Insecta</taxon>
        <taxon>Pterygota</taxon>
        <taxon>Neoptera</taxon>
        <taxon>Paraneoptera</taxon>
        <taxon>Hemiptera</taxon>
        <taxon>Auchenorrhyncha</taxon>
        <taxon>Membracoidea</taxon>
        <taxon>Cicadellidae</taxon>
        <taxon>Cicadellinae</taxon>
        <taxon>Proconiini</taxon>
        <taxon>Cuerna</taxon>
    </lineage>
</organism>
<dbReference type="EMBL" id="GECZ01029395">
    <property type="protein sequence ID" value="JAS40374.1"/>
    <property type="molecule type" value="Transcribed_RNA"/>
</dbReference>
<feature type="region of interest" description="Disordered" evidence="1">
    <location>
        <begin position="227"/>
        <end position="256"/>
    </location>
</feature>
<gene>
    <name evidence="2" type="ORF">g.19948</name>
</gene>
<feature type="region of interest" description="Disordered" evidence="1">
    <location>
        <begin position="1"/>
        <end position="28"/>
    </location>
</feature>
<name>A0A1B6ER05_9HEMI</name>
<feature type="non-terminal residue" evidence="2">
    <location>
        <position position="1"/>
    </location>
</feature>
<protein>
    <submittedName>
        <fullName evidence="2">Uncharacterized protein</fullName>
    </submittedName>
</protein>
<reference evidence="2" key="1">
    <citation type="submission" date="2015-11" db="EMBL/GenBank/DDBJ databases">
        <title>De novo transcriptome assembly of four potential Pierce s Disease insect vectors from Arizona vineyards.</title>
        <authorList>
            <person name="Tassone E.E."/>
        </authorList>
    </citation>
    <scope>NUCLEOTIDE SEQUENCE</scope>
</reference>
<proteinExistence type="predicted"/>
<feature type="compositionally biased region" description="Polar residues" evidence="1">
    <location>
        <begin position="1"/>
        <end position="11"/>
    </location>
</feature>
<dbReference type="AlphaFoldDB" id="A0A1B6ER05"/>
<evidence type="ECO:0000313" key="2">
    <source>
        <dbReference type="EMBL" id="JAS40374.1"/>
    </source>
</evidence>
<accession>A0A1B6ER05</accession>